<evidence type="ECO:0000259" key="2">
    <source>
        <dbReference type="Pfam" id="PF00534"/>
    </source>
</evidence>
<evidence type="ECO:0000313" key="4">
    <source>
        <dbReference type="Proteomes" id="UP000002199"/>
    </source>
</evidence>
<dbReference type="PANTHER" id="PTHR46401">
    <property type="entry name" value="GLYCOSYLTRANSFERASE WBBK-RELATED"/>
    <property type="match status" value="1"/>
</dbReference>
<dbReference type="Proteomes" id="UP000002199">
    <property type="component" value="Chromosome"/>
</dbReference>
<dbReference type="SUPFAM" id="SSF53756">
    <property type="entry name" value="UDP-Glycosyltransferase/glycogen phosphorylase"/>
    <property type="match status" value="3"/>
</dbReference>
<dbReference type="OrthoDB" id="109596at2157"/>
<dbReference type="PANTHER" id="PTHR46401:SF2">
    <property type="entry name" value="GLYCOSYLTRANSFERASE WBBK-RELATED"/>
    <property type="match status" value="1"/>
</dbReference>
<dbReference type="InterPro" id="IPR001296">
    <property type="entry name" value="Glyco_trans_1"/>
</dbReference>
<name>O30191_ARCFU</name>
<feature type="domain" description="Glycosyl transferase family 1" evidence="2">
    <location>
        <begin position="218"/>
        <end position="373"/>
    </location>
</feature>
<feature type="domain" description="Glycosyl transferase family 1" evidence="2">
    <location>
        <begin position="1038"/>
        <end position="1183"/>
    </location>
</feature>
<dbReference type="GO" id="GO:0016757">
    <property type="term" value="F:glycosyltransferase activity"/>
    <property type="evidence" value="ECO:0007669"/>
    <property type="project" value="UniProtKB-KW"/>
</dbReference>
<keyword evidence="1" id="KW-0808">Transferase</keyword>
<gene>
    <name evidence="3" type="ordered locus">AF_0045</name>
</gene>
<keyword evidence="4" id="KW-1185">Reference proteome</keyword>
<dbReference type="CDD" id="cd03801">
    <property type="entry name" value="GT4_PimA-like"/>
    <property type="match status" value="1"/>
</dbReference>
<sequence>MKILIDLQPAQGESRFRGIGRYSLKIAEEIVKIKGDEVYILLNDAFPREAVKIKYSLGLPEGNYLVFSPLKTIAFINSPEKWRVEVSELIRDLAIARVEPDVVFVPSVFEGFVDNIPISIKKFRNVNTAVVLYDLIPLIYPHFYLADKKMKHWYYYRLNQFRAADAFVAISESSKREGIEYLNLKEGDFCVAYPAPSESFRVLDEPDERVLENYGISKRYLLYVPGGYDFRKNVEALILAFGKLPKEIKDKLQLVIASKIDEYNERRLKELARKVGANVVLAGYIRDEDLSTLYNLCELFVHPSLHEGFGLPVVEAMACGAPVIGSDSSSIAEIIKRSDALFNPKDINSISSKILEVLENDEFREELRRYGLKRAKDFSWRESAKNILKFFKEKFGYGKSVAYLFRKPRMAYLSPLPPAQSGISYYSSELLPELSKYYEVELIVNQNDVSDEYVRANFPIRTVEYFTKNFRKYERVLYHMGNSEFHAHMWELLESYPGVVVLHDFFLSNFLWWASQGRREVLERELFFSHGFKGLIDLKESLEKAVWEYPINLRILQNAIGIIVHSEHSIELAKEFYETEKEKFSIIPQMRKVEKIRDKKVAKKEFGYEDETFLICSFGIIVNTKMTELIVDAFLSSSLPEKGCVLVLVGKTFDDEYGIRVLAKAKNSGGKVKVTGWVDEETWKKYLEACDLAVQLRTLSRGEVSRAILDCLAFGIPTIANAHGFIKYLPNEVVYKLSENPSKEELREALERLHEDSSLRDRISKNARKYVEENLNPREIAKRFYEAIEKFYSRVNDSEIIEKISQIEIPRNERFFDEISKHLEKTFPASPKQRKILVDVSEIVKVDRHTGIQRVVKSLINELLSIAPKKIRVEPVYFDENIGIYRYARKWAGKILNLDYEFLDDELVDFRKGDILLLLDFYTYQNPHKKGIYWELKASGVKIVSVVYDILPLKRPKWFIDGMNEWFREYIETLAEISDKIICISESTANDLSEYLKKENLLRSNLKITSIHLGAEIEKFGTRGLPDNWGDLVKLLQSKPSFLMVGTIEPRKGHRQTLSAFEILWRDGYDVNLVIVGKEGWLTQDVIERIKNHPELNRRLFWINNASDEFLDKIYRACTALIMASEDEGFGLPIVEAAYRGLSIIARDIKVFREIARDGAYYFSGLRPEDLADAIKSWMELYRKGEHPKPEKVEVLSWREVAKKYLKEILEDS</sequence>
<dbReference type="eggNOG" id="arCOG06108">
    <property type="taxonomic scope" value="Archaea"/>
</dbReference>
<dbReference type="HOGENOM" id="CLU_005199_0_1_2"/>
<dbReference type="RefSeq" id="WP_010877559.1">
    <property type="nucleotide sequence ID" value="NC_000917.1"/>
</dbReference>
<proteinExistence type="predicted"/>
<dbReference type="Pfam" id="PF00534">
    <property type="entry name" value="Glycos_transf_1"/>
    <property type="match status" value="3"/>
</dbReference>
<accession>O30191</accession>
<dbReference type="STRING" id="224325.AF_0045"/>
<dbReference type="GeneID" id="1483254"/>
<dbReference type="EnsemblBacteria" id="AAB91182">
    <property type="protein sequence ID" value="AAB91182"/>
    <property type="gene ID" value="AF_0045"/>
</dbReference>
<protein>
    <submittedName>
        <fullName evidence="3">Mannosyltransferase A (MtfA)</fullName>
    </submittedName>
</protein>
<reference evidence="3 4" key="1">
    <citation type="journal article" date="1997" name="Nature">
        <title>The complete genome sequence of the hyperthermophilic, sulphate-reducing archaeon Archaeoglobus fulgidus.</title>
        <authorList>
            <person name="Klenk H.P."/>
            <person name="Clayton R.A."/>
            <person name="Tomb J."/>
            <person name="White O."/>
            <person name="Nelson K.E."/>
            <person name="Ketchum K.A."/>
            <person name="Dodson R.J."/>
            <person name="Gwinn M."/>
            <person name="Hickey E.K."/>
            <person name="Peterson J.D."/>
            <person name="Richardson D.L."/>
            <person name="Kerlavage A.R."/>
            <person name="Graham D.E."/>
            <person name="Kyrpides N.C."/>
            <person name="Fleischmann R.D."/>
            <person name="Quackenbush J."/>
            <person name="Lee N.H."/>
            <person name="Sutton G.G."/>
            <person name="Gill S."/>
            <person name="Kirkness E.F."/>
            <person name="Dougherty B.A."/>
            <person name="McKenney K."/>
            <person name="Adams M.D."/>
            <person name="Loftus B."/>
            <person name="Peterson S."/>
            <person name="Reich C.I."/>
            <person name="McNeil L.K."/>
            <person name="Badger J.H."/>
            <person name="Glodek A."/>
            <person name="Zhou L."/>
            <person name="Overbeek R."/>
            <person name="Gocayne J.D."/>
            <person name="Weidman J.F."/>
            <person name="McDonald L."/>
            <person name="Utterback T."/>
            <person name="Cotton M.D."/>
            <person name="Spriggs T."/>
            <person name="Artiach P."/>
            <person name="Kaine B.P."/>
            <person name="Sykes S.M."/>
            <person name="Sadow P.W."/>
            <person name="D'Andrea K.P."/>
            <person name="Bowman C."/>
            <person name="Fujii C."/>
            <person name="Garland S.A."/>
            <person name="Mason T.M."/>
            <person name="Olsen G.J."/>
            <person name="Fraser C.M."/>
            <person name="Smith H.O."/>
            <person name="Woese C.R."/>
            <person name="Venter J.C."/>
        </authorList>
    </citation>
    <scope>NUCLEOTIDE SEQUENCE [LARGE SCALE GENOMIC DNA]</scope>
    <source>
        <strain evidence="4">ATCC 49558 / DSM 4304 / JCM 9628 / NBRC 100126 / VC-16</strain>
    </source>
</reference>
<dbReference type="PIR" id="E69255">
    <property type="entry name" value="E69255"/>
</dbReference>
<dbReference type="AlphaFoldDB" id="O30191"/>
<evidence type="ECO:0000313" key="3">
    <source>
        <dbReference type="EMBL" id="AAB91182.1"/>
    </source>
</evidence>
<feature type="domain" description="Glycosyl transferase family 1" evidence="2">
    <location>
        <begin position="601"/>
        <end position="769"/>
    </location>
</feature>
<dbReference type="CAZy" id="GT4">
    <property type="family name" value="Glycosyltransferase Family 4"/>
</dbReference>
<dbReference type="CDD" id="cd03809">
    <property type="entry name" value="GT4_MtfB-like"/>
    <property type="match status" value="2"/>
</dbReference>
<keyword evidence="3" id="KW-0328">Glycosyltransferase</keyword>
<dbReference type="Gene3D" id="3.40.50.2000">
    <property type="entry name" value="Glycogen Phosphorylase B"/>
    <property type="match status" value="5"/>
</dbReference>
<evidence type="ECO:0000256" key="1">
    <source>
        <dbReference type="ARBA" id="ARBA00022679"/>
    </source>
</evidence>
<organism evidence="3 4">
    <name type="scientific">Archaeoglobus fulgidus (strain ATCC 49558 / DSM 4304 / JCM 9628 / NBRC 100126 / VC-16)</name>
    <dbReference type="NCBI Taxonomy" id="224325"/>
    <lineage>
        <taxon>Archaea</taxon>
        <taxon>Methanobacteriati</taxon>
        <taxon>Methanobacteriota</taxon>
        <taxon>Archaeoglobi</taxon>
        <taxon>Archaeoglobales</taxon>
        <taxon>Archaeoglobaceae</taxon>
        <taxon>Archaeoglobus</taxon>
    </lineage>
</organism>
<dbReference type="KEGG" id="afu:AF_0045"/>
<dbReference type="PaxDb" id="224325-AF_0045"/>
<dbReference type="EMBL" id="AE000782">
    <property type="protein sequence ID" value="AAB91182.1"/>
    <property type="molecule type" value="Genomic_DNA"/>
</dbReference>